<reference evidence="2" key="1">
    <citation type="submission" date="2017-09" db="EMBL/GenBank/DDBJ databases">
        <authorList>
            <person name="Varghese N."/>
            <person name="Submissions S."/>
        </authorList>
    </citation>
    <scope>NUCLEOTIDE SEQUENCE [LARGE SCALE GENOMIC DNA]</scope>
    <source>
        <strain evidence="2">JKS000234</strain>
    </source>
</reference>
<dbReference type="RefSeq" id="WP_097097852.1">
    <property type="nucleotide sequence ID" value="NZ_OCMY01000002.1"/>
</dbReference>
<dbReference type="PANTHER" id="PTHR37951:SF1">
    <property type="entry name" value="TYPE VI SECRETION SYSTEM COMPONENT TSSA1"/>
    <property type="match status" value="1"/>
</dbReference>
<dbReference type="Proteomes" id="UP000219271">
    <property type="component" value="Unassembled WGS sequence"/>
</dbReference>
<name>A0A286DMG2_9GAMM</name>
<proteinExistence type="predicted"/>
<organism evidence="1 2">
    <name type="scientific">Candidatus Pantoea floridensis</name>
    <dbReference type="NCBI Taxonomy" id="1938870"/>
    <lineage>
        <taxon>Bacteria</taxon>
        <taxon>Pseudomonadati</taxon>
        <taxon>Pseudomonadota</taxon>
        <taxon>Gammaproteobacteria</taxon>
        <taxon>Enterobacterales</taxon>
        <taxon>Erwiniaceae</taxon>
        <taxon>Pantoea</taxon>
    </lineage>
</organism>
<protein>
    <submittedName>
        <fullName evidence="1">Type VI secretion system protein ImpA</fullName>
    </submittedName>
</protein>
<evidence type="ECO:0000313" key="2">
    <source>
        <dbReference type="Proteomes" id="UP000219271"/>
    </source>
</evidence>
<dbReference type="InterPro" id="IPR017740">
    <property type="entry name" value="TssA-like"/>
</dbReference>
<dbReference type="AlphaFoldDB" id="A0A286DMG2"/>
<accession>A0A286DMG2</accession>
<dbReference type="PANTHER" id="PTHR37951">
    <property type="entry name" value="CYTOPLASMIC PROTEIN-RELATED"/>
    <property type="match status" value="1"/>
</dbReference>
<dbReference type="EMBL" id="OCMY01000002">
    <property type="protein sequence ID" value="SOD59684.1"/>
    <property type="molecule type" value="Genomic_DNA"/>
</dbReference>
<sequence length="312" mass="35707">MSSNFFLYSDLEFDPLYSEIDFAISRLDSNNDPLEEISSDIISWSLINDQCEKLLEKGFNWRVLLWQLRAKLMLQGISALWITLQILEQALEQLPADSEVRRDAATGLIWLAGNQCFTLFKNAQLTPGMTLSLERCQARELNEDRSSLPYPEIISAVETADRWYREQHIPALHSQLIDCQRMLNYISENVNFSSDGYQFNATNLSSYLLSAQKNLSGLSANPASNSDEELNTHVEPYLPASEQQIPDIPQNRREVIIMLDHILTYFEQYEPSHPAPVFIRRSKKMIGMDFMAIVEEMLPDALSTLQQFAGKS</sequence>
<gene>
    <name evidence="1" type="ORF">SAMN06273570_4381</name>
</gene>
<keyword evidence="2" id="KW-1185">Reference proteome</keyword>
<dbReference type="OrthoDB" id="9771118at2"/>
<evidence type="ECO:0000313" key="1">
    <source>
        <dbReference type="EMBL" id="SOD59684.1"/>
    </source>
</evidence>